<dbReference type="PANTHER" id="PTHR33254:SF4">
    <property type="entry name" value="4-HYDROXY-4-METHYL-2-OXOGLUTARATE ALDOLASE 3-RELATED"/>
    <property type="match status" value="1"/>
</dbReference>
<comment type="cofactor">
    <cofactor evidence="1">
        <name>a divalent metal cation</name>
        <dbReference type="ChEBI" id="CHEBI:60240"/>
    </cofactor>
</comment>
<organism evidence="5 6">
    <name type="scientific">Aminobacter niigataensis</name>
    <dbReference type="NCBI Taxonomy" id="83265"/>
    <lineage>
        <taxon>Bacteria</taxon>
        <taxon>Pseudomonadati</taxon>
        <taxon>Pseudomonadota</taxon>
        <taxon>Alphaproteobacteria</taxon>
        <taxon>Hyphomicrobiales</taxon>
        <taxon>Phyllobacteriaceae</taxon>
        <taxon>Aminobacter</taxon>
    </lineage>
</organism>
<dbReference type="Proteomes" id="UP000539538">
    <property type="component" value="Unassembled WGS sequence"/>
</dbReference>
<proteinExistence type="predicted"/>
<dbReference type="CDD" id="cd16841">
    <property type="entry name" value="RraA_family"/>
    <property type="match status" value="1"/>
</dbReference>
<dbReference type="InterPro" id="IPR036704">
    <property type="entry name" value="RraA/RraA-like_sf"/>
</dbReference>
<keyword evidence="6" id="KW-1185">Reference proteome</keyword>
<dbReference type="RefSeq" id="WP_183262658.1">
    <property type="nucleotide sequence ID" value="NZ_BAAAVZ010000002.1"/>
</dbReference>
<protein>
    <recommendedName>
        <fullName evidence="2">Putative 4-hydroxy-4-methyl-2-oxoglutarate aldolase</fullName>
    </recommendedName>
    <alternativeName>
        <fullName evidence="3">Regulator of ribonuclease activity homolog</fullName>
    </alternativeName>
    <alternativeName>
        <fullName evidence="4">RraA-like protein</fullName>
    </alternativeName>
</protein>
<name>A0ABR6L1I6_9HYPH</name>
<dbReference type="SUPFAM" id="SSF89562">
    <property type="entry name" value="RraA-like"/>
    <property type="match status" value="1"/>
</dbReference>
<comment type="caution">
    <text evidence="5">The sequence shown here is derived from an EMBL/GenBank/DDBJ whole genome shotgun (WGS) entry which is preliminary data.</text>
</comment>
<dbReference type="PANTHER" id="PTHR33254">
    <property type="entry name" value="4-HYDROXY-4-METHYL-2-OXOGLUTARATE ALDOLASE 3-RELATED"/>
    <property type="match status" value="1"/>
</dbReference>
<evidence type="ECO:0000256" key="3">
    <source>
        <dbReference type="ARBA" id="ARBA00029596"/>
    </source>
</evidence>
<dbReference type="Gene3D" id="3.50.30.40">
    <property type="entry name" value="Ribonuclease E inhibitor RraA/RraA-like"/>
    <property type="match status" value="1"/>
</dbReference>
<reference evidence="5 6" key="1">
    <citation type="submission" date="2020-08" db="EMBL/GenBank/DDBJ databases">
        <title>Genomic Encyclopedia of Type Strains, Phase IV (KMG-IV): sequencing the most valuable type-strain genomes for metagenomic binning, comparative biology and taxonomic classification.</title>
        <authorList>
            <person name="Goeker M."/>
        </authorList>
    </citation>
    <scope>NUCLEOTIDE SEQUENCE [LARGE SCALE GENOMIC DNA]</scope>
    <source>
        <strain evidence="5 6">DSM 7050</strain>
    </source>
</reference>
<evidence type="ECO:0000256" key="4">
    <source>
        <dbReference type="ARBA" id="ARBA00030169"/>
    </source>
</evidence>
<dbReference type="EMBL" id="JACHOT010000002">
    <property type="protein sequence ID" value="MBB4650605.1"/>
    <property type="molecule type" value="Genomic_DNA"/>
</dbReference>
<gene>
    <name evidence="5" type="ORF">GGQ99_002360</name>
</gene>
<evidence type="ECO:0000256" key="1">
    <source>
        <dbReference type="ARBA" id="ARBA00001968"/>
    </source>
</evidence>
<accession>A0ABR6L1I6</accession>
<dbReference type="Pfam" id="PF03737">
    <property type="entry name" value="RraA-like"/>
    <property type="match status" value="1"/>
</dbReference>
<dbReference type="InterPro" id="IPR005493">
    <property type="entry name" value="RraA/RraA-like"/>
</dbReference>
<evidence type="ECO:0000313" key="5">
    <source>
        <dbReference type="EMBL" id="MBB4650605.1"/>
    </source>
</evidence>
<evidence type="ECO:0000313" key="6">
    <source>
        <dbReference type="Proteomes" id="UP000539538"/>
    </source>
</evidence>
<evidence type="ECO:0000256" key="2">
    <source>
        <dbReference type="ARBA" id="ARBA00016549"/>
    </source>
</evidence>
<sequence length="233" mass="25177">MSQRPDRYPTVTFRARLSFLRLPMGLVESFSSAPIADLSDAVGRLYTMDSSIRPLYPDAPRLLGSAVTVKCPAGDNFGVKSALRLIEPGDVLVIDGQGFTDWCLGGFRMLEEAIADRGLRGVIVNGAYRDAEQCSAARFAVYAKAISPWSGPKRGPAEINVPVACGGVIVEPGDVVVADQDGAVVVPRLFATAVLRRIQSPEISYSAATDLERDRQFWAEFEARGGVMIDPQQ</sequence>